<dbReference type="InterPro" id="IPR016181">
    <property type="entry name" value="Acyl_CoA_acyltransferase"/>
</dbReference>
<evidence type="ECO:0000313" key="2">
    <source>
        <dbReference type="EMBL" id="GGH63287.1"/>
    </source>
</evidence>
<feature type="domain" description="N-acetyltransferase" evidence="1">
    <location>
        <begin position="16"/>
        <end position="184"/>
    </location>
</feature>
<evidence type="ECO:0000259" key="1">
    <source>
        <dbReference type="PROSITE" id="PS51186"/>
    </source>
</evidence>
<dbReference type="EMBL" id="BMDC01000002">
    <property type="protein sequence ID" value="GGH63287.1"/>
    <property type="molecule type" value="Genomic_DNA"/>
</dbReference>
<organism evidence="2 3">
    <name type="scientific">Rothia aerolata</name>
    <dbReference type="NCBI Taxonomy" id="1812262"/>
    <lineage>
        <taxon>Bacteria</taxon>
        <taxon>Bacillati</taxon>
        <taxon>Actinomycetota</taxon>
        <taxon>Actinomycetes</taxon>
        <taxon>Micrococcales</taxon>
        <taxon>Micrococcaceae</taxon>
        <taxon>Rothia</taxon>
    </lineage>
</organism>
<dbReference type="Proteomes" id="UP000600171">
    <property type="component" value="Unassembled WGS sequence"/>
</dbReference>
<dbReference type="PANTHER" id="PTHR43610:SF1">
    <property type="entry name" value="N-ACETYLTRANSFERASE DOMAIN-CONTAINING PROTEIN"/>
    <property type="match status" value="1"/>
</dbReference>
<name>A0A917ISK4_9MICC</name>
<dbReference type="PANTHER" id="PTHR43610">
    <property type="entry name" value="BLL6696 PROTEIN"/>
    <property type="match status" value="1"/>
</dbReference>
<keyword evidence="3" id="KW-1185">Reference proteome</keyword>
<reference evidence="2 3" key="1">
    <citation type="journal article" date="2014" name="Int. J. Syst. Evol. Microbiol.">
        <title>Complete genome sequence of Corynebacterium casei LMG S-19264T (=DSM 44701T), isolated from a smear-ripened cheese.</title>
        <authorList>
            <consortium name="US DOE Joint Genome Institute (JGI-PGF)"/>
            <person name="Walter F."/>
            <person name="Albersmeier A."/>
            <person name="Kalinowski J."/>
            <person name="Ruckert C."/>
        </authorList>
    </citation>
    <scope>NUCLEOTIDE SEQUENCE [LARGE SCALE GENOMIC DNA]</scope>
    <source>
        <strain evidence="2 3">CCM 8669</strain>
    </source>
</reference>
<protein>
    <submittedName>
        <fullName evidence="2">Acetyltransferase</fullName>
    </submittedName>
</protein>
<comment type="caution">
    <text evidence="2">The sequence shown here is derived from an EMBL/GenBank/DDBJ whole genome shotgun (WGS) entry which is preliminary data.</text>
</comment>
<sequence length="207" mass="23423">MTSPFAHKPTLTGQLVELRPFDLAATDAMIEILAEPEVMAKTGSVSSDEESTTHRFNEQRLRSWYCSRNAQTDRLDLAIFDLAHQNYVGETVLNHYDPHNRSANYRIAIGASGQGRGLGTETTQLIVDYGFEHLGLNRIELEVFEFNTRARYVYSSCGFVTEGRRRQALFFNGNFHDSLIKSIIRSDWEASRHTDALSTDFKLAVAL</sequence>
<dbReference type="GO" id="GO:0016747">
    <property type="term" value="F:acyltransferase activity, transferring groups other than amino-acyl groups"/>
    <property type="evidence" value="ECO:0007669"/>
    <property type="project" value="InterPro"/>
</dbReference>
<accession>A0A917ISK4</accession>
<proteinExistence type="predicted"/>
<dbReference type="AlphaFoldDB" id="A0A917ISK4"/>
<gene>
    <name evidence="2" type="ORF">GCM10007359_14400</name>
</gene>
<dbReference type="PROSITE" id="PS51186">
    <property type="entry name" value="GNAT"/>
    <property type="match status" value="1"/>
</dbReference>
<dbReference type="InterPro" id="IPR000182">
    <property type="entry name" value="GNAT_dom"/>
</dbReference>
<evidence type="ECO:0000313" key="3">
    <source>
        <dbReference type="Proteomes" id="UP000600171"/>
    </source>
</evidence>
<dbReference type="Gene3D" id="3.40.630.30">
    <property type="match status" value="1"/>
</dbReference>
<dbReference type="RefSeq" id="WP_188359692.1">
    <property type="nucleotide sequence ID" value="NZ_BMDC01000002.1"/>
</dbReference>
<dbReference type="Pfam" id="PF13302">
    <property type="entry name" value="Acetyltransf_3"/>
    <property type="match status" value="1"/>
</dbReference>
<dbReference type="SUPFAM" id="SSF55729">
    <property type="entry name" value="Acyl-CoA N-acyltransferases (Nat)"/>
    <property type="match status" value="1"/>
</dbReference>